<gene>
    <name evidence="1" type="ORF">Poli38472_000338</name>
</gene>
<reference evidence="1" key="1">
    <citation type="submission" date="2019-03" db="EMBL/GenBank/DDBJ databases">
        <title>Long read genome sequence of the mycoparasitic Pythium oligandrum ATCC 38472 isolated from sugarbeet rhizosphere.</title>
        <authorList>
            <person name="Gaulin E."/>
        </authorList>
    </citation>
    <scope>NUCLEOTIDE SEQUENCE</scope>
    <source>
        <strain evidence="1">ATCC 38472_TT</strain>
    </source>
</reference>
<dbReference type="Gene3D" id="2.60.120.650">
    <property type="entry name" value="Cupin"/>
    <property type="match status" value="1"/>
</dbReference>
<dbReference type="Proteomes" id="UP000794436">
    <property type="component" value="Unassembled WGS sequence"/>
</dbReference>
<protein>
    <submittedName>
        <fullName evidence="1">Uncharacterized protein</fullName>
    </submittedName>
</protein>
<proteinExistence type="predicted"/>
<organism evidence="1 2">
    <name type="scientific">Pythium oligandrum</name>
    <name type="common">Mycoparasitic fungus</name>
    <dbReference type="NCBI Taxonomy" id="41045"/>
    <lineage>
        <taxon>Eukaryota</taxon>
        <taxon>Sar</taxon>
        <taxon>Stramenopiles</taxon>
        <taxon>Oomycota</taxon>
        <taxon>Peronosporomycetes</taxon>
        <taxon>Pythiales</taxon>
        <taxon>Pythiaceae</taxon>
        <taxon>Pythium</taxon>
    </lineage>
</organism>
<evidence type="ECO:0000313" key="1">
    <source>
        <dbReference type="EMBL" id="TMW60296.1"/>
    </source>
</evidence>
<dbReference type="AlphaFoldDB" id="A0A8K1CCA2"/>
<sequence>MEQWEMAVDAISDAVYEALKRNAMYEEAEGMLHGWMTTLNALFADFSDQTTADFDEEVLEVVSTVLRACSDQQWRSKDNAEGDVYSQSIFTSSFLCNITNSAHRLIRKNSYCEGLRTTLGGDYRPALQRELGQYVNAKLYWTPPNQQGFKIPIDDHCGE</sequence>
<dbReference type="EMBL" id="SPLM01000108">
    <property type="protein sequence ID" value="TMW60296.1"/>
    <property type="molecule type" value="Genomic_DNA"/>
</dbReference>
<accession>A0A8K1CCA2</accession>
<name>A0A8K1CCA2_PYTOL</name>
<comment type="caution">
    <text evidence="1">The sequence shown here is derived from an EMBL/GenBank/DDBJ whole genome shotgun (WGS) entry which is preliminary data.</text>
</comment>
<evidence type="ECO:0000313" key="2">
    <source>
        <dbReference type="Proteomes" id="UP000794436"/>
    </source>
</evidence>
<keyword evidence="2" id="KW-1185">Reference proteome</keyword>